<dbReference type="Proteomes" id="UP000265341">
    <property type="component" value="Unassembled WGS sequence"/>
</dbReference>
<organism evidence="2 3">
    <name type="scientific">Calidithermus roseus</name>
    <dbReference type="NCBI Taxonomy" id="1644118"/>
    <lineage>
        <taxon>Bacteria</taxon>
        <taxon>Thermotogati</taxon>
        <taxon>Deinococcota</taxon>
        <taxon>Deinococci</taxon>
        <taxon>Thermales</taxon>
        <taxon>Thermaceae</taxon>
        <taxon>Calidithermus</taxon>
    </lineage>
</organism>
<feature type="domain" description="Antitoxin Xre/MbcA/ParS-like toxin-binding" evidence="1">
    <location>
        <begin position="81"/>
        <end position="119"/>
    </location>
</feature>
<gene>
    <name evidence="2" type="ORF">Mrose_03223</name>
</gene>
<dbReference type="EMBL" id="QWLA01000090">
    <property type="protein sequence ID" value="RIH82905.1"/>
    <property type="molecule type" value="Genomic_DNA"/>
</dbReference>
<keyword evidence="3" id="KW-1185">Reference proteome</keyword>
<accession>A0A399EFB3</accession>
<dbReference type="RefSeq" id="WP_119280054.1">
    <property type="nucleotide sequence ID" value="NZ_QWLA01000090.1"/>
</dbReference>
<comment type="caution">
    <text evidence="2">The sequence shown here is derived from an EMBL/GenBank/DDBJ whole genome shotgun (WGS) entry which is preliminary data.</text>
</comment>
<protein>
    <recommendedName>
        <fullName evidence="1">Antitoxin Xre/MbcA/ParS-like toxin-binding domain-containing protein</fullName>
    </recommendedName>
</protein>
<evidence type="ECO:0000259" key="1">
    <source>
        <dbReference type="Pfam" id="PF09722"/>
    </source>
</evidence>
<dbReference type="Pfam" id="PF09722">
    <property type="entry name" value="Xre_MbcA_ParS_C"/>
    <property type="match status" value="1"/>
</dbReference>
<sequence length="122" mass="13127">MIPALRHTLLEGHNPQSGRFDALRLAKALGLSVTEMAEVLGYTPRGLRANPDSKNLQGKLGELVSLVLRLLEEFDGSMGHVRIWLHAPHPALGGVAPYKAMHRGDFAAVEALVAAMEEGSPL</sequence>
<dbReference type="AlphaFoldDB" id="A0A399EFB3"/>
<evidence type="ECO:0000313" key="2">
    <source>
        <dbReference type="EMBL" id="RIH82905.1"/>
    </source>
</evidence>
<dbReference type="OrthoDB" id="67989at2"/>
<dbReference type="InterPro" id="IPR024467">
    <property type="entry name" value="Xre/MbcA/ParS-like_toxin-bd"/>
</dbReference>
<reference evidence="2 3" key="1">
    <citation type="submission" date="2018-08" db="EMBL/GenBank/DDBJ databases">
        <title>Meiothermus roseus NBRC 110900 genome sequencing project.</title>
        <authorList>
            <person name="Da Costa M.S."/>
            <person name="Albuquerque L."/>
            <person name="Raposo P."/>
            <person name="Froufe H.J.C."/>
            <person name="Barroso C.S."/>
            <person name="Egas C."/>
        </authorList>
    </citation>
    <scope>NUCLEOTIDE SEQUENCE [LARGE SCALE GENOMIC DNA]</scope>
    <source>
        <strain evidence="2 3">NBRC 110900</strain>
    </source>
</reference>
<name>A0A399EFB3_9DEIN</name>
<proteinExistence type="predicted"/>
<evidence type="ECO:0000313" key="3">
    <source>
        <dbReference type="Proteomes" id="UP000265341"/>
    </source>
</evidence>